<evidence type="ECO:0000256" key="6">
    <source>
        <dbReference type="ARBA" id="ARBA00023136"/>
    </source>
</evidence>
<dbReference type="Proteomes" id="UP001198901">
    <property type="component" value="Unassembled WGS sequence"/>
</dbReference>
<dbReference type="Pfam" id="PF03176">
    <property type="entry name" value="MMPL"/>
    <property type="match status" value="2"/>
</dbReference>
<comment type="subcellular location">
    <subcellularLocation>
        <location evidence="1">Cell membrane</location>
        <topology evidence="1">Multi-pass membrane protein</topology>
    </subcellularLocation>
</comment>
<feature type="transmembrane region" description="Helical" evidence="7">
    <location>
        <begin position="219"/>
        <end position="237"/>
    </location>
</feature>
<dbReference type="InterPro" id="IPR050545">
    <property type="entry name" value="Mycobact_MmpL"/>
</dbReference>
<dbReference type="RefSeq" id="WP_224524514.1">
    <property type="nucleotide sequence ID" value="NZ_JAIUJR010000001.1"/>
</dbReference>
<evidence type="ECO:0000256" key="3">
    <source>
        <dbReference type="ARBA" id="ARBA00022475"/>
    </source>
</evidence>
<sequence>MKRLEKLVSTIIKFRIVSIAILFILICFSAYQTFQKLSVDNSLSIWFLEDDPSYMAYIDFQNNFGSDEIFVVMLPATPNPDGTPGALNESEINKLEALHKKVEALPYVNTSFSLAKAKYPIYANNGIRLDDLYSSKRSERGLKNLFSKLENISNQLITGDYQNLFFYIQMKPTPTIEENRQEVVKEINKVIKSSYPQYYLTGPPVLNEAYSKGIYKESLIFGILTILVITVLLLFMLPSKRYLLVALLSVAIPISLLFGLITSMGFALNMISMLIPTILMVYSVSDAVHIINIYHKEGLFNNNLSKVQLIALALRKSITPCFYTTLTTLVGYFALYLSPLPAFKNMGVFTCIGLLLSFILVYLITIIGFSFINLDFKNAKPILSFKALSQSGFINWLNSLTTQYKTPIISLFTALLLFGLYSIFQVKIDTNSRDLLAEGKAKEDLRAVEVELGGSNRLQINISTTNGESILNRGALKQLEDFQDKLEANPLISNPVSVVTIKTFLEKRTPVLFQSNISEAKLKQTLSSVDAKENRFFKLFSEDLSTAGFTLTLMEMRTSELEQVLEDIESAFEASFNKDDYKLKINGFAVVFAQLNNFILETQFKSFFAAFFVAFLCLLVFIKSFRTTILVLIPNILPLAILAVFMSLLDIPLDVTTAMITPIMLGIAMDDTIHLVHKYRKSKTITGPVESRMNNAMHYTGGALLSTTIALVGGFLIIASSVTPSVQDFGLLCAVTVANALITDIFYLPALLKKFDK</sequence>
<keyword evidence="3" id="KW-1003">Cell membrane</keyword>
<evidence type="ECO:0000313" key="10">
    <source>
        <dbReference type="Proteomes" id="UP001198901"/>
    </source>
</evidence>
<evidence type="ECO:0000256" key="1">
    <source>
        <dbReference type="ARBA" id="ARBA00004651"/>
    </source>
</evidence>
<feature type="transmembrane region" description="Helical" evidence="7">
    <location>
        <begin position="604"/>
        <end position="622"/>
    </location>
</feature>
<feature type="transmembrane region" description="Helical" evidence="7">
    <location>
        <begin position="406"/>
        <end position="424"/>
    </location>
</feature>
<evidence type="ECO:0000256" key="5">
    <source>
        <dbReference type="ARBA" id="ARBA00022989"/>
    </source>
</evidence>
<keyword evidence="6 7" id="KW-0472">Membrane</keyword>
<feature type="transmembrane region" description="Helical" evidence="7">
    <location>
        <begin position="12"/>
        <end position="31"/>
    </location>
</feature>
<feature type="transmembrane region" description="Helical" evidence="7">
    <location>
        <begin position="274"/>
        <end position="294"/>
    </location>
</feature>
<dbReference type="PROSITE" id="PS50156">
    <property type="entry name" value="SSD"/>
    <property type="match status" value="2"/>
</dbReference>
<dbReference type="EMBL" id="JAIUJR010000001">
    <property type="protein sequence ID" value="MCA0131218.1"/>
    <property type="molecule type" value="Genomic_DNA"/>
</dbReference>
<keyword evidence="10" id="KW-1185">Reference proteome</keyword>
<evidence type="ECO:0000256" key="4">
    <source>
        <dbReference type="ARBA" id="ARBA00022692"/>
    </source>
</evidence>
<evidence type="ECO:0000313" key="9">
    <source>
        <dbReference type="EMBL" id="MCA0131218.1"/>
    </source>
</evidence>
<keyword evidence="4 7" id="KW-0812">Transmembrane</keyword>
<feature type="domain" description="SSD" evidence="8">
    <location>
        <begin position="244"/>
        <end position="371"/>
    </location>
</feature>
<dbReference type="PANTHER" id="PTHR33406">
    <property type="entry name" value="MEMBRANE PROTEIN MJ1562-RELATED"/>
    <property type="match status" value="1"/>
</dbReference>
<gene>
    <name evidence="9" type="ORF">LBU54_01380</name>
</gene>
<protein>
    <submittedName>
        <fullName evidence="9">MMPL family transporter</fullName>
    </submittedName>
</protein>
<evidence type="ECO:0000256" key="7">
    <source>
        <dbReference type="SAM" id="Phobius"/>
    </source>
</evidence>
<dbReference type="SUPFAM" id="SSF82866">
    <property type="entry name" value="Multidrug efflux transporter AcrB transmembrane domain"/>
    <property type="match status" value="2"/>
</dbReference>
<feature type="transmembrane region" description="Helical" evidence="7">
    <location>
        <begin position="729"/>
        <end position="752"/>
    </location>
</feature>
<feature type="transmembrane region" description="Helical" evidence="7">
    <location>
        <begin position="629"/>
        <end position="649"/>
    </location>
</feature>
<reference evidence="10" key="1">
    <citation type="submission" date="2023-07" db="EMBL/GenBank/DDBJ databases">
        <authorList>
            <person name="Yue Y."/>
        </authorList>
    </citation>
    <scope>NUCLEOTIDE SEQUENCE [LARGE SCALE GENOMIC DNA]</scope>
    <source>
        <strain evidence="10">D23</strain>
    </source>
</reference>
<name>A0ABS7XMJ6_9FLAO</name>
<dbReference type="Gene3D" id="1.20.1640.10">
    <property type="entry name" value="Multidrug efflux transporter AcrB transmembrane domain"/>
    <property type="match status" value="2"/>
</dbReference>
<dbReference type="InterPro" id="IPR004869">
    <property type="entry name" value="MMPL_dom"/>
</dbReference>
<feature type="transmembrane region" description="Helical" evidence="7">
    <location>
        <begin position="655"/>
        <end position="676"/>
    </location>
</feature>
<accession>A0ABS7XMJ6</accession>
<dbReference type="PANTHER" id="PTHR33406:SF6">
    <property type="entry name" value="MEMBRANE PROTEIN YDGH-RELATED"/>
    <property type="match status" value="1"/>
</dbReference>
<comment type="caution">
    <text evidence="9">The sequence shown here is derived from an EMBL/GenBank/DDBJ whole genome shotgun (WGS) entry which is preliminary data.</text>
</comment>
<dbReference type="InterPro" id="IPR000731">
    <property type="entry name" value="SSD"/>
</dbReference>
<evidence type="ECO:0000256" key="2">
    <source>
        <dbReference type="ARBA" id="ARBA00010157"/>
    </source>
</evidence>
<proteinExistence type="inferred from homology"/>
<feature type="transmembrane region" description="Helical" evidence="7">
    <location>
        <begin position="314"/>
        <end position="335"/>
    </location>
</feature>
<feature type="domain" description="SSD" evidence="8">
    <location>
        <begin position="587"/>
        <end position="754"/>
    </location>
</feature>
<feature type="transmembrane region" description="Helical" evidence="7">
    <location>
        <begin position="697"/>
        <end position="723"/>
    </location>
</feature>
<comment type="similarity">
    <text evidence="2">Belongs to the resistance-nodulation-cell division (RND) (TC 2.A.6) family. MmpL subfamily.</text>
</comment>
<organism evidence="9 10">
    <name type="scientific">Winogradskyella alexanderae</name>
    <dbReference type="NCBI Taxonomy" id="2877123"/>
    <lineage>
        <taxon>Bacteria</taxon>
        <taxon>Pseudomonadati</taxon>
        <taxon>Bacteroidota</taxon>
        <taxon>Flavobacteriia</taxon>
        <taxon>Flavobacteriales</taxon>
        <taxon>Flavobacteriaceae</taxon>
        <taxon>Winogradskyella</taxon>
    </lineage>
</organism>
<feature type="transmembrane region" description="Helical" evidence="7">
    <location>
        <begin position="244"/>
        <end position="268"/>
    </location>
</feature>
<evidence type="ECO:0000259" key="8">
    <source>
        <dbReference type="PROSITE" id="PS50156"/>
    </source>
</evidence>
<feature type="transmembrane region" description="Helical" evidence="7">
    <location>
        <begin position="347"/>
        <end position="372"/>
    </location>
</feature>
<keyword evidence="5 7" id="KW-1133">Transmembrane helix</keyword>